<comment type="caution">
    <text evidence="2">The sequence shown here is derived from an EMBL/GenBank/DDBJ whole genome shotgun (WGS) entry which is preliminary data.</text>
</comment>
<organism evidence="2 3">
    <name type="scientific">Cymbomonas tetramitiformis</name>
    <dbReference type="NCBI Taxonomy" id="36881"/>
    <lineage>
        <taxon>Eukaryota</taxon>
        <taxon>Viridiplantae</taxon>
        <taxon>Chlorophyta</taxon>
        <taxon>Pyramimonadophyceae</taxon>
        <taxon>Pyramimonadales</taxon>
        <taxon>Pyramimonadaceae</taxon>
        <taxon>Cymbomonas</taxon>
    </lineage>
</organism>
<protein>
    <submittedName>
        <fullName evidence="2">Uncharacterized protein</fullName>
    </submittedName>
</protein>
<evidence type="ECO:0000313" key="3">
    <source>
        <dbReference type="Proteomes" id="UP001190700"/>
    </source>
</evidence>
<proteinExistence type="predicted"/>
<feature type="compositionally biased region" description="Acidic residues" evidence="1">
    <location>
        <begin position="658"/>
        <end position="671"/>
    </location>
</feature>
<dbReference type="Proteomes" id="UP001190700">
    <property type="component" value="Unassembled WGS sequence"/>
</dbReference>
<evidence type="ECO:0000256" key="1">
    <source>
        <dbReference type="SAM" id="MobiDB-lite"/>
    </source>
</evidence>
<feature type="compositionally biased region" description="Acidic residues" evidence="1">
    <location>
        <begin position="687"/>
        <end position="707"/>
    </location>
</feature>
<reference evidence="2 3" key="1">
    <citation type="journal article" date="2015" name="Genome Biol. Evol.">
        <title>Comparative Genomics of a Bacterivorous Green Alga Reveals Evolutionary Causalities and Consequences of Phago-Mixotrophic Mode of Nutrition.</title>
        <authorList>
            <person name="Burns J.A."/>
            <person name="Paasch A."/>
            <person name="Narechania A."/>
            <person name="Kim E."/>
        </authorList>
    </citation>
    <scope>NUCLEOTIDE SEQUENCE [LARGE SCALE GENOMIC DNA]</scope>
    <source>
        <strain evidence="2 3">PLY_AMNH</strain>
    </source>
</reference>
<keyword evidence="3" id="KW-1185">Reference proteome</keyword>
<dbReference type="AlphaFoldDB" id="A0AAE0LKA6"/>
<evidence type="ECO:0000313" key="2">
    <source>
        <dbReference type="EMBL" id="KAK3288541.1"/>
    </source>
</evidence>
<gene>
    <name evidence="2" type="ORF">CYMTET_3978</name>
</gene>
<sequence length="719" mass="81181">MAHRVVLREQLNQEYKSRGKRGVSSFLNCLIQKKDTSKVRASRGYLTTRESAKKQVAGMRCKYCRLGIGTVAVGVAPLPRNHNFTALARRVLSRRKLPLDEAEETGETHAQVFPNQTPANRGAEIAKARGLLTMNKVKDHIKLFPREASHYSNDMNGGMAGYFLSPDLFPAKLWQLFCHMHLPEFAQQAEKLGWWRSLDSDRAKPPSVVELETSGGVLLKPPLTFSWYLKLIGKYDLSFGQVKVDTCDKCDNFKHRFAEAPAGSEIEKKVSAEWDEHRRGADTSYDSRNADANTTNKYYPLPLANDEKPAFNSLKKVETQSQDFGGNLRTPKLTVGEAYYLRILATFCYSIFSQARRRTVLYFWNEKIAEKGANNCVSVEHYQHLHYGSGTTNLIKWYDGTFSQCNNGTMLRYNLEITDPDIPSMFMYQRMDVKIPPTGHTYLVNDSWFGSISRAAKNWSIISDLSDWVTIAAGCSRKNPPICVEPPREVHRDWREYLGQRFVKTTRTDSKYNKVNISEYHWFNYGVGEVIGPDGQQVLMADGSPQLQSHPGEVWMRKELNEKEPWVVLDLRRNAPRDHSKWGKGLRTRDLPAVDGVLPITDPKFQLYHAPLPITKEKNQDLHKLSKFLPDPAKAALYPPYVEGMLCKNNGSAGAAVEEPEEPEAPDELEEPVPAMPLATGLATAELSEDSSQSDDSGSESSDDDEPLAARLTRAKHTE</sequence>
<dbReference type="EMBL" id="LGRX02000441">
    <property type="protein sequence ID" value="KAK3288541.1"/>
    <property type="molecule type" value="Genomic_DNA"/>
</dbReference>
<name>A0AAE0LKA6_9CHLO</name>
<accession>A0AAE0LKA6</accession>
<feature type="region of interest" description="Disordered" evidence="1">
    <location>
        <begin position="652"/>
        <end position="719"/>
    </location>
</feature>